<sequence>MEHVDEILFSITAGDVDFVFETEFPEVSEEQRESIKKRLSQGLYSEWIEDVKEFIDYELN</sequence>
<protein>
    <submittedName>
        <fullName evidence="1">Uncharacterized protein</fullName>
    </submittedName>
</protein>
<dbReference type="KEGG" id="nmy:CJ229_006880"/>
<reference evidence="2" key="1">
    <citation type="submission" date="2017-09" db="EMBL/GenBank/DDBJ databases">
        <title>Bacterial strain isolated from the female urinary microbiota.</title>
        <authorList>
            <person name="Thomas-White K."/>
            <person name="Kumar N."/>
            <person name="Forster S."/>
            <person name="Putonti C."/>
            <person name="Lawley T."/>
            <person name="Wolfe A.J."/>
        </authorList>
    </citation>
    <scope>NUCLEOTIDE SEQUENCE [LARGE SCALE GENOMIC DNA]</scope>
    <source>
        <strain evidence="2">UMB0959</strain>
    </source>
</reference>
<dbReference type="Proteomes" id="UP000243626">
    <property type="component" value="Chromosome"/>
</dbReference>
<proteinExistence type="predicted"/>
<keyword evidence="2" id="KW-1185">Reference proteome</keyword>
<reference evidence="1 2" key="2">
    <citation type="submission" date="2023-10" db="EMBL/GenBank/DDBJ databases">
        <authorList>
            <person name="Choi B."/>
        </authorList>
    </citation>
    <scope>NUCLEOTIDE SEQUENCE [LARGE SCALE GENOMIC DNA]</scope>
    <source>
        <strain evidence="1 2">UMB0959</strain>
    </source>
</reference>
<accession>A0AAF0YJL1</accession>
<gene>
    <name evidence="1" type="ORF">CJ229_006880</name>
</gene>
<dbReference type="AlphaFoldDB" id="A0AAF0YJL1"/>
<dbReference type="RefSeq" id="WP_102167110.1">
    <property type="nucleotide sequence ID" value="NZ_CP136964.1"/>
</dbReference>
<name>A0AAF0YJL1_9STAP</name>
<evidence type="ECO:0000313" key="2">
    <source>
        <dbReference type="Proteomes" id="UP000243626"/>
    </source>
</evidence>
<evidence type="ECO:0000313" key="1">
    <source>
        <dbReference type="EMBL" id="WOS95815.1"/>
    </source>
</evidence>
<dbReference type="EMBL" id="CP136964">
    <property type="protein sequence ID" value="WOS95815.1"/>
    <property type="molecule type" value="Genomic_DNA"/>
</dbReference>
<organism evidence="1 2">
    <name type="scientific">Nosocomiicoccus massiliensis</name>
    <dbReference type="NCBI Taxonomy" id="1232430"/>
    <lineage>
        <taxon>Bacteria</taxon>
        <taxon>Bacillati</taxon>
        <taxon>Bacillota</taxon>
        <taxon>Bacilli</taxon>
        <taxon>Bacillales</taxon>
        <taxon>Staphylococcaceae</taxon>
        <taxon>Nosocomiicoccus</taxon>
    </lineage>
</organism>